<sequence length="246" mass="27482">MVINGEGNLVGRSTPDKTTKAALQLPQFQLRHLFGRNDTCCGSPVPSAASERGNCRSNNISSSHERQWTVDTRLEDLTWNLGIGNAFHRLHHGLCTPRPGSSCTESGSSGRSQSWEHWFQRTTFFHTHAESFEVDAENTSAGWLNSFSFPQGEHVACKRMRSRLWPCLERMRRRLSPVWVDYARERVFACVYETASTPSDDLDRNSISLLASSPVTSWASQHVVKSHVTSSPVMSPAAGVFLCWIG</sequence>
<evidence type="ECO:0000313" key="1">
    <source>
        <dbReference type="EMBL" id="PHH80952.1"/>
    </source>
</evidence>
<reference evidence="1 2" key="1">
    <citation type="submission" date="2017-06" db="EMBL/GenBank/DDBJ databases">
        <title>Ant-infecting Ophiocordyceps genomes reveal a high diversity of potential behavioral manipulation genes and a possible major role for enterotoxins.</title>
        <authorList>
            <person name="De Bekker C."/>
            <person name="Evans H.C."/>
            <person name="Brachmann A."/>
            <person name="Hughes D.P."/>
        </authorList>
    </citation>
    <scope>NUCLEOTIDE SEQUENCE [LARGE SCALE GENOMIC DNA]</scope>
    <source>
        <strain evidence="1 2">Map16</strain>
    </source>
</reference>
<organism evidence="1 2">
    <name type="scientific">Ophiocordyceps camponoti-rufipedis</name>
    <dbReference type="NCBI Taxonomy" id="2004952"/>
    <lineage>
        <taxon>Eukaryota</taxon>
        <taxon>Fungi</taxon>
        <taxon>Dikarya</taxon>
        <taxon>Ascomycota</taxon>
        <taxon>Pezizomycotina</taxon>
        <taxon>Sordariomycetes</taxon>
        <taxon>Hypocreomycetidae</taxon>
        <taxon>Hypocreales</taxon>
        <taxon>Ophiocordycipitaceae</taxon>
        <taxon>Ophiocordyceps</taxon>
    </lineage>
</organism>
<dbReference type="AlphaFoldDB" id="A0A2C5ZMD7"/>
<keyword evidence="2" id="KW-1185">Reference proteome</keyword>
<dbReference type="EMBL" id="NJES01000005">
    <property type="protein sequence ID" value="PHH80952.1"/>
    <property type="molecule type" value="Genomic_DNA"/>
</dbReference>
<dbReference type="Proteomes" id="UP000226431">
    <property type="component" value="Unassembled WGS sequence"/>
</dbReference>
<protein>
    <submittedName>
        <fullName evidence="1">Uncharacterized protein</fullName>
    </submittedName>
</protein>
<proteinExistence type="predicted"/>
<gene>
    <name evidence="1" type="ORF">CDD80_5162</name>
</gene>
<evidence type="ECO:0000313" key="2">
    <source>
        <dbReference type="Proteomes" id="UP000226431"/>
    </source>
</evidence>
<name>A0A2C5ZMD7_9HYPO</name>
<comment type="caution">
    <text evidence="1">The sequence shown here is derived from an EMBL/GenBank/DDBJ whole genome shotgun (WGS) entry which is preliminary data.</text>
</comment>
<accession>A0A2C5ZMD7</accession>